<dbReference type="GO" id="GO:0016020">
    <property type="term" value="C:membrane"/>
    <property type="evidence" value="ECO:0007669"/>
    <property type="project" value="InterPro"/>
</dbReference>
<name>H8GCF2_9PSEU</name>
<evidence type="ECO:0000256" key="8">
    <source>
        <dbReference type="ARBA" id="ARBA00023136"/>
    </source>
</evidence>
<dbReference type="InterPro" id="IPR015853">
    <property type="entry name" value="ABC_transpr_FbpC"/>
</dbReference>
<dbReference type="AlphaFoldDB" id="H8GCF2"/>
<dbReference type="GO" id="GO:0015408">
    <property type="term" value="F:ABC-type ferric iron transporter activity"/>
    <property type="evidence" value="ECO:0007669"/>
    <property type="project" value="InterPro"/>
</dbReference>
<sequence length="351" mass="37721">MLTVTGVSVSYGEVVAVRDADLEIADGEVLALLGPSGSGKSTLLRAIAGLEPAVSGRVCWDGEDLAGVPVHRRNFGLVFQDGQLFPHRDVAGNIAFGLRMRGMDRAAQSERVRTLLDLVGLSGYERRKITALSGGEAQRVALARALAPRPRLLLLDEPLSGLDAELREQLAIEVTELLRRTKTTTLLVTHDQEEAFTLADRIAVLDRGAIRQVGDVLDVWRRPVDERIARFLGVTTFLPGRAEHGRVRCALGEVSLPWCGTGDVVVGLRPNAVRAVELDRTTDSTEAGGPLCGEVLTRVHRRDHVRLLVRPEVDLPGAAEVNAVAAMTSRAVPGDRVALSLDADGIATVEP</sequence>
<dbReference type="Gene3D" id="3.40.50.300">
    <property type="entry name" value="P-loop containing nucleotide triphosphate hydrolases"/>
    <property type="match status" value="1"/>
</dbReference>
<dbReference type="OrthoDB" id="9802264at2"/>
<dbReference type="PROSITE" id="PS50893">
    <property type="entry name" value="ABC_TRANSPORTER_2"/>
    <property type="match status" value="1"/>
</dbReference>
<dbReference type="EC" id="7.6.2.9" evidence="9"/>
<evidence type="ECO:0000259" key="10">
    <source>
        <dbReference type="PROSITE" id="PS50893"/>
    </source>
</evidence>
<evidence type="ECO:0000256" key="7">
    <source>
        <dbReference type="ARBA" id="ARBA00023065"/>
    </source>
</evidence>
<evidence type="ECO:0000256" key="4">
    <source>
        <dbReference type="ARBA" id="ARBA00022741"/>
    </source>
</evidence>
<dbReference type="InterPro" id="IPR050093">
    <property type="entry name" value="ABC_SmlMolc_Importer"/>
</dbReference>
<dbReference type="Pfam" id="PF00005">
    <property type="entry name" value="ABC_tran"/>
    <property type="match status" value="1"/>
</dbReference>
<dbReference type="CDD" id="cd03259">
    <property type="entry name" value="ABC_Carb_Solutes_like"/>
    <property type="match status" value="1"/>
</dbReference>
<dbReference type="EMBL" id="CM001466">
    <property type="protein sequence ID" value="EHY88786.1"/>
    <property type="molecule type" value="Genomic_DNA"/>
</dbReference>
<reference evidence="11 12" key="1">
    <citation type="journal article" date="2012" name="Stand. Genomic Sci.">
        <title>Genome sequence of the soil bacterium Saccharomonospora azurea type strain (NA-128(T)).</title>
        <authorList>
            <person name="Klenk H.P."/>
            <person name="Held B."/>
            <person name="Lucas S."/>
            <person name="Lapidus A."/>
            <person name="Copeland A."/>
            <person name="Hammon N."/>
            <person name="Pitluck S."/>
            <person name="Goodwin L.A."/>
            <person name="Han C."/>
            <person name="Tapia R."/>
            <person name="Brambilla E.M."/>
            <person name="Potter G."/>
            <person name="Land M."/>
            <person name="Ivanova N."/>
            <person name="Rohde M."/>
            <person name="Goker M."/>
            <person name="Detter J.C."/>
            <person name="Kyrpides N.C."/>
            <person name="Woyke T."/>
        </authorList>
    </citation>
    <scope>NUCLEOTIDE SEQUENCE [LARGE SCALE GENOMIC DNA]</scope>
    <source>
        <strain evidence="11 12">NA-128</strain>
    </source>
</reference>
<evidence type="ECO:0000313" key="12">
    <source>
        <dbReference type="Proteomes" id="UP000004705"/>
    </source>
</evidence>
<keyword evidence="4" id="KW-0547">Nucleotide-binding</keyword>
<keyword evidence="2" id="KW-1003">Cell membrane</keyword>
<keyword evidence="1" id="KW-0813">Transport</keyword>
<keyword evidence="8" id="KW-0472">Membrane</keyword>
<dbReference type="SUPFAM" id="SSF52540">
    <property type="entry name" value="P-loop containing nucleoside triphosphate hydrolases"/>
    <property type="match status" value="1"/>
</dbReference>
<proteinExistence type="predicted"/>
<dbReference type="GO" id="GO:0005524">
    <property type="term" value="F:ATP binding"/>
    <property type="evidence" value="ECO:0007669"/>
    <property type="project" value="UniProtKB-KW"/>
</dbReference>
<dbReference type="PANTHER" id="PTHR42781">
    <property type="entry name" value="SPERMIDINE/PUTRESCINE IMPORT ATP-BINDING PROTEIN POTA"/>
    <property type="match status" value="1"/>
</dbReference>
<dbReference type="HOGENOM" id="CLU_000604_1_1_11"/>
<dbReference type="GO" id="GO:0015418">
    <property type="term" value="F:ABC-type quaternary ammonium compound transporting activity"/>
    <property type="evidence" value="ECO:0007669"/>
    <property type="project" value="UniProtKB-EC"/>
</dbReference>
<gene>
    <name evidence="11" type="ORF">SacazDRAFT_01868</name>
</gene>
<dbReference type="PANTHER" id="PTHR42781:SF4">
    <property type="entry name" value="SPERMIDINE_PUTRESCINE IMPORT ATP-BINDING PROTEIN POTA"/>
    <property type="match status" value="1"/>
</dbReference>
<organism evidence="11 12">
    <name type="scientific">Saccharomonospora azurea NA-128</name>
    <dbReference type="NCBI Taxonomy" id="882081"/>
    <lineage>
        <taxon>Bacteria</taxon>
        <taxon>Bacillati</taxon>
        <taxon>Actinomycetota</taxon>
        <taxon>Actinomycetes</taxon>
        <taxon>Pseudonocardiales</taxon>
        <taxon>Pseudonocardiaceae</taxon>
        <taxon>Saccharomonospora</taxon>
    </lineage>
</organism>
<dbReference type="Proteomes" id="UP000004705">
    <property type="component" value="Chromosome"/>
</dbReference>
<dbReference type="FunFam" id="3.40.50.300:FF:000425">
    <property type="entry name" value="Probable ABC transporter, ATP-binding subunit"/>
    <property type="match status" value="1"/>
</dbReference>
<dbReference type="SMART" id="SM00382">
    <property type="entry name" value="AAA"/>
    <property type="match status" value="1"/>
</dbReference>
<dbReference type="GO" id="GO:0016887">
    <property type="term" value="F:ATP hydrolysis activity"/>
    <property type="evidence" value="ECO:0007669"/>
    <property type="project" value="InterPro"/>
</dbReference>
<feature type="domain" description="ABC transporter" evidence="10">
    <location>
        <begin position="2"/>
        <end position="232"/>
    </location>
</feature>
<protein>
    <recommendedName>
        <fullName evidence="9">ABC-type quaternary amine transporter</fullName>
        <ecNumber evidence="9">7.6.2.9</ecNumber>
    </recommendedName>
</protein>
<keyword evidence="12" id="KW-1185">Reference proteome</keyword>
<dbReference type="InterPro" id="IPR003439">
    <property type="entry name" value="ABC_transporter-like_ATP-bd"/>
</dbReference>
<evidence type="ECO:0000256" key="3">
    <source>
        <dbReference type="ARBA" id="ARBA00022496"/>
    </source>
</evidence>
<evidence type="ECO:0000256" key="5">
    <source>
        <dbReference type="ARBA" id="ARBA00022840"/>
    </source>
</evidence>
<evidence type="ECO:0000256" key="6">
    <source>
        <dbReference type="ARBA" id="ARBA00023004"/>
    </source>
</evidence>
<accession>H8GCF2</accession>
<dbReference type="RefSeq" id="WP_005440829.1">
    <property type="nucleotide sequence ID" value="NZ_CM001466.1"/>
</dbReference>
<keyword evidence="7" id="KW-0406">Ion transport</keyword>
<keyword evidence="5" id="KW-0067">ATP-binding</keyword>
<evidence type="ECO:0000256" key="2">
    <source>
        <dbReference type="ARBA" id="ARBA00022475"/>
    </source>
</evidence>
<keyword evidence="3" id="KW-0410">Iron transport</keyword>
<dbReference type="InterPro" id="IPR027417">
    <property type="entry name" value="P-loop_NTPase"/>
</dbReference>
<evidence type="ECO:0000313" key="11">
    <source>
        <dbReference type="EMBL" id="EHY88786.1"/>
    </source>
</evidence>
<dbReference type="InterPro" id="IPR017871">
    <property type="entry name" value="ABC_transporter-like_CS"/>
</dbReference>
<dbReference type="PROSITE" id="PS00211">
    <property type="entry name" value="ABC_TRANSPORTER_1"/>
    <property type="match status" value="1"/>
</dbReference>
<evidence type="ECO:0000256" key="1">
    <source>
        <dbReference type="ARBA" id="ARBA00022448"/>
    </source>
</evidence>
<evidence type="ECO:0000256" key="9">
    <source>
        <dbReference type="ARBA" id="ARBA00066388"/>
    </source>
</evidence>
<keyword evidence="6" id="KW-0408">Iron</keyword>
<dbReference type="InterPro" id="IPR003593">
    <property type="entry name" value="AAA+_ATPase"/>
</dbReference>